<accession>A0A2Z4FK58</accession>
<evidence type="ECO:0000256" key="2">
    <source>
        <dbReference type="SAM" id="Phobius"/>
    </source>
</evidence>
<keyword evidence="2" id="KW-0472">Membrane</keyword>
<name>A0A2Z4FK58_9DELT</name>
<dbReference type="KEGG" id="bsed:DN745_08270"/>
<evidence type="ECO:0000313" key="4">
    <source>
        <dbReference type="Proteomes" id="UP000249799"/>
    </source>
</evidence>
<organism evidence="3 4">
    <name type="scientific">Bradymonas sediminis</name>
    <dbReference type="NCBI Taxonomy" id="1548548"/>
    <lineage>
        <taxon>Bacteria</taxon>
        <taxon>Deltaproteobacteria</taxon>
        <taxon>Bradymonadales</taxon>
        <taxon>Bradymonadaceae</taxon>
        <taxon>Bradymonas</taxon>
    </lineage>
</organism>
<keyword evidence="2" id="KW-1133">Transmembrane helix</keyword>
<evidence type="ECO:0000313" key="3">
    <source>
        <dbReference type="EMBL" id="AWV89333.1"/>
    </source>
</evidence>
<dbReference type="AlphaFoldDB" id="A0A2Z4FK58"/>
<keyword evidence="2" id="KW-0812">Transmembrane</keyword>
<reference evidence="3 4" key="1">
    <citation type="submission" date="2018-06" db="EMBL/GenBank/DDBJ databases">
        <title>Lujinxingia sediminis gen. nov. sp. nov., a new facultative anaerobic member of the class Deltaproteobacteria, and proposal of Lujinxingaceae fam. nov.</title>
        <authorList>
            <person name="Guo L.-Y."/>
            <person name="Li C.-M."/>
            <person name="Wang S."/>
            <person name="Du Z.-J."/>
        </authorList>
    </citation>
    <scope>NUCLEOTIDE SEQUENCE [LARGE SCALE GENOMIC DNA]</scope>
    <source>
        <strain evidence="3 4">FA350</strain>
    </source>
</reference>
<dbReference type="Proteomes" id="UP000249799">
    <property type="component" value="Chromosome"/>
</dbReference>
<feature type="region of interest" description="Disordered" evidence="1">
    <location>
        <begin position="1"/>
        <end position="26"/>
    </location>
</feature>
<protein>
    <submittedName>
        <fullName evidence="3">Uncharacterized protein</fullName>
    </submittedName>
</protein>
<feature type="compositionally biased region" description="Polar residues" evidence="1">
    <location>
        <begin position="1"/>
        <end position="16"/>
    </location>
</feature>
<feature type="transmembrane region" description="Helical" evidence="2">
    <location>
        <begin position="32"/>
        <end position="54"/>
    </location>
</feature>
<evidence type="ECO:0000256" key="1">
    <source>
        <dbReference type="SAM" id="MobiDB-lite"/>
    </source>
</evidence>
<sequence length="328" mass="36319">MSENNTNHPANSSASETRIEENTRTKAHGDSFSPLAVTFGVCVLLAAAVGFLMLPGKNNISARNFTFEALDIDAKRLEKERDEKYKSVQLDQVPDEWAQFLNTAREVNRFDFVSPGAAAEASTIEKLSYYSNELVPATGYEGFLAATIPLRDACSEGLDTLRKALGAGDVTLEQALSDPPADRFGQYRDNCGNLLAMLVERGLVDKTGAWTSSDAPLVTDILSRYRAAHLLKDQYSPWLLLTSYETEIFARWRVEQAAGYSDAKRLQYLSEIPSLLPHYNVDFARGVLAYQAKDIAGALKAFETLHQRDPKAGYEGYVRYLKEQVPAG</sequence>
<proteinExistence type="predicted"/>
<keyword evidence="4" id="KW-1185">Reference proteome</keyword>
<feature type="compositionally biased region" description="Basic and acidic residues" evidence="1">
    <location>
        <begin position="17"/>
        <end position="26"/>
    </location>
</feature>
<gene>
    <name evidence="3" type="ORF">DN745_08270</name>
</gene>
<dbReference type="RefSeq" id="WP_111333758.1">
    <property type="nucleotide sequence ID" value="NZ_CP030032.1"/>
</dbReference>
<dbReference type="EMBL" id="CP030032">
    <property type="protein sequence ID" value="AWV89333.1"/>
    <property type="molecule type" value="Genomic_DNA"/>
</dbReference>
<dbReference type="OrthoDB" id="5502922at2"/>